<organism evidence="1 2">
    <name type="scientific">Nonomuraea recticatena</name>
    <dbReference type="NCBI Taxonomy" id="46178"/>
    <lineage>
        <taxon>Bacteria</taxon>
        <taxon>Bacillati</taxon>
        <taxon>Actinomycetota</taxon>
        <taxon>Actinomycetes</taxon>
        <taxon>Streptosporangiales</taxon>
        <taxon>Streptosporangiaceae</taxon>
        <taxon>Nonomuraea</taxon>
    </lineage>
</organism>
<proteinExistence type="predicted"/>
<dbReference type="InterPro" id="IPR021739">
    <property type="entry name" value="SaV-like"/>
</dbReference>
<dbReference type="RefSeq" id="WP_346153416.1">
    <property type="nucleotide sequence ID" value="NZ_BAAATE010000028.1"/>
</dbReference>
<name>A0ABN3SX37_9ACTN</name>
<keyword evidence="2" id="KW-1185">Reference proteome</keyword>
<gene>
    <name evidence="1" type="ORF">GCM10010412_076030</name>
</gene>
<accession>A0ABN3SX37</accession>
<evidence type="ECO:0000313" key="2">
    <source>
        <dbReference type="Proteomes" id="UP001501666"/>
    </source>
</evidence>
<comment type="caution">
    <text evidence="1">The sequence shown here is derived from an EMBL/GenBank/DDBJ whole genome shotgun (WGS) entry which is preliminary data.</text>
</comment>
<dbReference type="Pfam" id="PF11753">
    <property type="entry name" value="DUF3310"/>
    <property type="match status" value="1"/>
</dbReference>
<reference evidence="1 2" key="1">
    <citation type="journal article" date="2019" name="Int. J. Syst. Evol. Microbiol.">
        <title>The Global Catalogue of Microorganisms (GCM) 10K type strain sequencing project: providing services to taxonomists for standard genome sequencing and annotation.</title>
        <authorList>
            <consortium name="The Broad Institute Genomics Platform"/>
            <consortium name="The Broad Institute Genome Sequencing Center for Infectious Disease"/>
            <person name="Wu L."/>
            <person name="Ma J."/>
        </authorList>
    </citation>
    <scope>NUCLEOTIDE SEQUENCE [LARGE SCALE GENOMIC DNA]</scope>
    <source>
        <strain evidence="1 2">JCM 6835</strain>
    </source>
</reference>
<evidence type="ECO:0008006" key="3">
    <source>
        <dbReference type="Google" id="ProtNLM"/>
    </source>
</evidence>
<protein>
    <recommendedName>
        <fullName evidence="3">DUF3310 domain-containing protein</fullName>
    </recommendedName>
</protein>
<sequence length="73" mass="8487">MYGDDHIERPAHYTSHPSGIECIQVAEHFGFNLGNVFKYVWRAGLKTEDPLEDLRKAKWYIEREIGRHEASNG</sequence>
<dbReference type="EMBL" id="BAAATE010000028">
    <property type="protein sequence ID" value="GAA2687784.1"/>
    <property type="molecule type" value="Genomic_DNA"/>
</dbReference>
<dbReference type="Proteomes" id="UP001501666">
    <property type="component" value="Unassembled WGS sequence"/>
</dbReference>
<evidence type="ECO:0000313" key="1">
    <source>
        <dbReference type="EMBL" id="GAA2687784.1"/>
    </source>
</evidence>